<dbReference type="InterPro" id="IPR003838">
    <property type="entry name" value="ABC3_permease_C"/>
</dbReference>
<comment type="similarity">
    <text evidence="6">Belongs to the ABC-4 integral membrane protein family.</text>
</comment>
<evidence type="ECO:0000256" key="3">
    <source>
        <dbReference type="ARBA" id="ARBA00022692"/>
    </source>
</evidence>
<comment type="caution">
    <text evidence="10">The sequence shown here is derived from an EMBL/GenBank/DDBJ whole genome shotgun (WGS) entry which is preliminary data.</text>
</comment>
<evidence type="ECO:0000313" key="10">
    <source>
        <dbReference type="EMBL" id="MBB6036908.1"/>
    </source>
</evidence>
<feature type="transmembrane region" description="Helical" evidence="7">
    <location>
        <begin position="330"/>
        <end position="355"/>
    </location>
</feature>
<accession>A0A841FT40</accession>
<dbReference type="AlphaFoldDB" id="A0A841FT40"/>
<evidence type="ECO:0000256" key="5">
    <source>
        <dbReference type="ARBA" id="ARBA00023136"/>
    </source>
</evidence>
<evidence type="ECO:0000256" key="1">
    <source>
        <dbReference type="ARBA" id="ARBA00004651"/>
    </source>
</evidence>
<organism evidence="10 11">
    <name type="scientific">Phytomonospora endophytica</name>
    <dbReference type="NCBI Taxonomy" id="714109"/>
    <lineage>
        <taxon>Bacteria</taxon>
        <taxon>Bacillati</taxon>
        <taxon>Actinomycetota</taxon>
        <taxon>Actinomycetes</taxon>
        <taxon>Micromonosporales</taxon>
        <taxon>Micromonosporaceae</taxon>
        <taxon>Phytomonospora</taxon>
    </lineage>
</organism>
<feature type="domain" description="ABC3 transporter permease C-terminal" evidence="8">
    <location>
        <begin position="291"/>
        <end position="368"/>
    </location>
</feature>
<keyword evidence="5 7" id="KW-0472">Membrane</keyword>
<dbReference type="GO" id="GO:0005886">
    <property type="term" value="C:plasma membrane"/>
    <property type="evidence" value="ECO:0007669"/>
    <property type="project" value="UniProtKB-SubCell"/>
</dbReference>
<gene>
    <name evidence="10" type="ORF">HNR73_004781</name>
</gene>
<evidence type="ECO:0000256" key="2">
    <source>
        <dbReference type="ARBA" id="ARBA00022475"/>
    </source>
</evidence>
<feature type="domain" description="MacB-like periplasmic core" evidence="9">
    <location>
        <begin position="52"/>
        <end position="257"/>
    </location>
</feature>
<keyword evidence="2" id="KW-1003">Cell membrane</keyword>
<dbReference type="Pfam" id="PF02687">
    <property type="entry name" value="FtsX"/>
    <property type="match status" value="1"/>
</dbReference>
<reference evidence="10 11" key="1">
    <citation type="submission" date="2020-08" db="EMBL/GenBank/DDBJ databases">
        <title>Genomic Encyclopedia of Type Strains, Phase IV (KMG-IV): sequencing the most valuable type-strain genomes for metagenomic binning, comparative biology and taxonomic classification.</title>
        <authorList>
            <person name="Goeker M."/>
        </authorList>
    </citation>
    <scope>NUCLEOTIDE SEQUENCE [LARGE SCALE GENOMIC DNA]</scope>
    <source>
        <strain evidence="10 11">YIM 65646</strain>
    </source>
</reference>
<name>A0A841FT40_9ACTN</name>
<dbReference type="EMBL" id="JACHGT010000010">
    <property type="protein sequence ID" value="MBB6036908.1"/>
    <property type="molecule type" value="Genomic_DNA"/>
</dbReference>
<keyword evidence="3 7" id="KW-0812">Transmembrane</keyword>
<keyword evidence="4 7" id="KW-1133">Transmembrane helix</keyword>
<dbReference type="PANTHER" id="PTHR30572:SF4">
    <property type="entry name" value="ABC TRANSPORTER PERMEASE YTRF"/>
    <property type="match status" value="1"/>
</dbReference>
<dbReference type="InterPro" id="IPR025857">
    <property type="entry name" value="MacB_PCD"/>
</dbReference>
<evidence type="ECO:0000259" key="8">
    <source>
        <dbReference type="Pfam" id="PF02687"/>
    </source>
</evidence>
<dbReference type="InterPro" id="IPR050250">
    <property type="entry name" value="Macrolide_Exporter_MacB"/>
</dbReference>
<evidence type="ECO:0000313" key="11">
    <source>
        <dbReference type="Proteomes" id="UP000548476"/>
    </source>
</evidence>
<keyword evidence="11" id="KW-1185">Reference proteome</keyword>
<dbReference type="Proteomes" id="UP000548476">
    <property type="component" value="Unassembled WGS sequence"/>
</dbReference>
<dbReference type="GO" id="GO:0022857">
    <property type="term" value="F:transmembrane transporter activity"/>
    <property type="evidence" value="ECO:0007669"/>
    <property type="project" value="TreeGrafter"/>
</dbReference>
<comment type="subcellular location">
    <subcellularLocation>
        <location evidence="1">Cell membrane</location>
        <topology evidence="1">Multi-pass membrane protein</topology>
    </subcellularLocation>
</comment>
<evidence type="ECO:0000256" key="6">
    <source>
        <dbReference type="ARBA" id="ARBA00038076"/>
    </source>
</evidence>
<evidence type="ECO:0000259" key="9">
    <source>
        <dbReference type="Pfam" id="PF12704"/>
    </source>
</evidence>
<feature type="transmembrane region" description="Helical" evidence="7">
    <location>
        <begin position="288"/>
        <end position="310"/>
    </location>
</feature>
<sequence>MSVAARGIRNTFRNKVRGSAVVLVLAVVVGLTLSMLVANEAVAARLASVREQLDTTITAMPAFSENAEEMSLLNAEQLEQVRGLDHVATANGTVQGMLELPKTEEEKAGGPRIALGAPNGAKGTTDLESAVDGTKMGAPEGMKFPVQLAGTDGTLNGRGEALDILDGTALAAGDTRGAVISDQLAEKNGLAVGDTFKAFEETFTVVGIAAAGEEFDGVGVVMLAATVMELGDVDGYNSIVAEADDVDHLEAVSAAMGELFGDTVEITSESESALSATKGLETVDRITWLGFLICLLCAAVIVFFTLALTVRERRKEVGVLKAIGGTTRGVIAQFGIEAVTLVLVATVLGLGVTLMTSNLIADVLVSTNTPAAESGADGMVAGGGRVVKMAGPGGEEPKSAADLIGEVTAGLGGDTLALGVLSALGIALLGSVVPAWLIARVRPAEVLRGE</sequence>
<feature type="transmembrane region" description="Helical" evidence="7">
    <location>
        <begin position="416"/>
        <end position="439"/>
    </location>
</feature>
<evidence type="ECO:0000256" key="7">
    <source>
        <dbReference type="SAM" id="Phobius"/>
    </source>
</evidence>
<dbReference type="Pfam" id="PF12704">
    <property type="entry name" value="MacB_PCD"/>
    <property type="match status" value="1"/>
</dbReference>
<dbReference type="RefSeq" id="WP_184789739.1">
    <property type="nucleotide sequence ID" value="NZ_BONT01000056.1"/>
</dbReference>
<evidence type="ECO:0000256" key="4">
    <source>
        <dbReference type="ARBA" id="ARBA00022989"/>
    </source>
</evidence>
<proteinExistence type="inferred from homology"/>
<dbReference type="PANTHER" id="PTHR30572">
    <property type="entry name" value="MEMBRANE COMPONENT OF TRANSPORTER-RELATED"/>
    <property type="match status" value="1"/>
</dbReference>
<protein>
    <submittedName>
        <fullName evidence="10">Putative ABC transport system permease protein</fullName>
    </submittedName>
</protein>